<reference evidence="1" key="1">
    <citation type="journal article" date="2014" name="Int. J. Syst. Evol. Microbiol.">
        <title>Complete genome sequence of Corynebacterium casei LMG S-19264T (=DSM 44701T), isolated from a smear-ripened cheese.</title>
        <authorList>
            <consortium name="US DOE Joint Genome Institute (JGI-PGF)"/>
            <person name="Walter F."/>
            <person name="Albersmeier A."/>
            <person name="Kalinowski J."/>
            <person name="Ruckert C."/>
        </authorList>
    </citation>
    <scope>NUCLEOTIDE SEQUENCE</scope>
    <source>
        <strain evidence="1">KCTC 12113</strain>
    </source>
</reference>
<organism evidence="1 2">
    <name type="scientific">Arenibacter certesii</name>
    <dbReference type="NCBI Taxonomy" id="228955"/>
    <lineage>
        <taxon>Bacteria</taxon>
        <taxon>Pseudomonadati</taxon>
        <taxon>Bacteroidota</taxon>
        <taxon>Flavobacteriia</taxon>
        <taxon>Flavobacteriales</taxon>
        <taxon>Flavobacteriaceae</taxon>
        <taxon>Arenibacter</taxon>
    </lineage>
</organism>
<dbReference type="EMBL" id="BMWP01000039">
    <property type="protein sequence ID" value="GGW49188.1"/>
    <property type="molecule type" value="Genomic_DNA"/>
</dbReference>
<reference evidence="1" key="2">
    <citation type="submission" date="2020-09" db="EMBL/GenBank/DDBJ databases">
        <authorList>
            <person name="Sun Q."/>
            <person name="Kim S."/>
        </authorList>
    </citation>
    <scope>NUCLEOTIDE SEQUENCE</scope>
    <source>
        <strain evidence="1">KCTC 12113</strain>
    </source>
</reference>
<gene>
    <name evidence="1" type="primary">wbhW</name>
    <name evidence="1" type="ORF">GCM10007383_36440</name>
</gene>
<dbReference type="Proteomes" id="UP000634668">
    <property type="component" value="Unassembled WGS sequence"/>
</dbReference>
<protein>
    <submittedName>
        <fullName evidence="1">Uncharacterized protein</fullName>
    </submittedName>
</protein>
<accession>A0A918J8G4</accession>
<dbReference type="AlphaFoldDB" id="A0A918J8G4"/>
<evidence type="ECO:0000313" key="1">
    <source>
        <dbReference type="EMBL" id="GGW49188.1"/>
    </source>
</evidence>
<name>A0A918J8G4_9FLAO</name>
<proteinExistence type="predicted"/>
<evidence type="ECO:0000313" key="2">
    <source>
        <dbReference type="Proteomes" id="UP000634668"/>
    </source>
</evidence>
<keyword evidence="2" id="KW-1185">Reference proteome</keyword>
<comment type="caution">
    <text evidence="1">The sequence shown here is derived from an EMBL/GenBank/DDBJ whole genome shotgun (WGS) entry which is preliminary data.</text>
</comment>
<sequence>MGYMEVPRQELENMGHDVDILYYSKEPLEFKYKNFGQRFISFLRKINGNSIKKKHREITIKEFTGTKIYDKVLVTHPQYLNKRTHQYLKSITKDYIVYLFDSLKKMPIQEHYIHFFDEVFSYEPSDCERHNFKFIPNFIPTERFRSLESTLRLFNISSKDVRYPKLKKLAEYCHRNNIPAQFILFSKKPLKTSLFQVIHSKIDIQEIDKYLRQVTVFVDIQRPEQYGLSFRVFEAMGNEKKLITNNSHIKEYPFYNPNNIHVIDIQNLHIPEEFLSTPYQKIDNDLYHQYTAKKWVQNILSLP</sequence>